<dbReference type="GO" id="GO:0016740">
    <property type="term" value="F:transferase activity"/>
    <property type="evidence" value="ECO:0007669"/>
    <property type="project" value="UniProtKB-KW"/>
</dbReference>
<dbReference type="InterPro" id="IPR023606">
    <property type="entry name" value="CoA-Trfase_III_dom_1_sf"/>
</dbReference>
<evidence type="ECO:0000313" key="1">
    <source>
        <dbReference type="EMBL" id="MBC9226471.1"/>
    </source>
</evidence>
<evidence type="ECO:0000313" key="2">
    <source>
        <dbReference type="Proteomes" id="UP000620591"/>
    </source>
</evidence>
<gene>
    <name evidence="1" type="ORF">IBG24_09095</name>
</gene>
<dbReference type="SUPFAM" id="SSF89796">
    <property type="entry name" value="CoA-transferase family III (CaiB/BaiF)"/>
    <property type="match status" value="1"/>
</dbReference>
<dbReference type="InterPro" id="IPR050509">
    <property type="entry name" value="CoA-transferase_III"/>
</dbReference>
<dbReference type="EMBL" id="JACTVM010000002">
    <property type="protein sequence ID" value="MBC9226471.1"/>
    <property type="molecule type" value="Genomic_DNA"/>
</dbReference>
<keyword evidence="1" id="KW-0808">Transferase</keyword>
<dbReference type="PANTHER" id="PTHR48228">
    <property type="entry name" value="SUCCINYL-COA--D-CITRAMALATE COA-TRANSFERASE"/>
    <property type="match status" value="1"/>
</dbReference>
<name>A0A8I0EU39_9ACTN</name>
<dbReference type="Gene3D" id="3.30.1540.10">
    <property type="entry name" value="formyl-coa transferase, domain 3"/>
    <property type="match status" value="1"/>
</dbReference>
<dbReference type="AlphaFoldDB" id="A0A8I0EU39"/>
<sequence>MIPPATPYLADRPLAGVRVVECSSFVAGPSGCMTLAMLGADIVKVDPIEGPADINRWPVSKRTGRSLFWNSLNRGKRSVTVDLRSPEGRELVLALATRPGPDSGVVVDNAVGRPWLTYAELANRRSDMIQVHIQGYNDGRPAVDYTVNPEIGVPGMTGPVGSADPVNHVVPAWDMLTGMTAVTGLLAALRKRDRTGEGAHLSIALADVALSAVASMGWAAEAVEQGDRPRYGNHLYGSFGVDFQTQDHHRVMVVALTVRQWRNLVEVTGTGRVFSALEEAAEVDLSLETDRFRMRETIAAVMRPWFAARSVDEVTRELDDAQVLWSRYRTMSEKVAELLQDPDRSVVTEFEQPGIGTMTTARSPVKLDGEWIDPRPAPTLGQDTDVVLAELLGLTTAEIGSLHARGVVAGVA</sequence>
<reference evidence="1" key="1">
    <citation type="submission" date="2020-09" db="EMBL/GenBank/DDBJ databases">
        <title>Novel species in genus Aeromicrobium.</title>
        <authorList>
            <person name="Zhang G."/>
        </authorList>
    </citation>
    <scope>NUCLEOTIDE SEQUENCE</scope>
    <source>
        <strain evidence="1">Zg-636</strain>
    </source>
</reference>
<dbReference type="Gene3D" id="3.40.50.10540">
    <property type="entry name" value="Crotonobetainyl-coa:carnitine coa-transferase, domain 1"/>
    <property type="match status" value="1"/>
</dbReference>
<proteinExistence type="predicted"/>
<dbReference type="InterPro" id="IPR044855">
    <property type="entry name" value="CoA-Trfase_III_dom3_sf"/>
</dbReference>
<organism evidence="1 2">
    <name type="scientific">Aeromicrobium senzhongii</name>
    <dbReference type="NCBI Taxonomy" id="2663859"/>
    <lineage>
        <taxon>Bacteria</taxon>
        <taxon>Bacillati</taxon>
        <taxon>Actinomycetota</taxon>
        <taxon>Actinomycetes</taxon>
        <taxon>Propionibacteriales</taxon>
        <taxon>Nocardioidaceae</taxon>
        <taxon>Aeromicrobium</taxon>
    </lineage>
</organism>
<dbReference type="PANTHER" id="PTHR48228:SF5">
    <property type="entry name" value="ALPHA-METHYLACYL-COA RACEMASE"/>
    <property type="match status" value="1"/>
</dbReference>
<dbReference type="InterPro" id="IPR003673">
    <property type="entry name" value="CoA-Trfase_fam_III"/>
</dbReference>
<dbReference type="RefSeq" id="WP_187769320.1">
    <property type="nucleotide sequence ID" value="NZ_JACTVM010000002.1"/>
</dbReference>
<accession>A0A8I0EU39</accession>
<protein>
    <submittedName>
        <fullName evidence="1">CoA transferase</fullName>
    </submittedName>
</protein>
<comment type="caution">
    <text evidence="1">The sequence shown here is derived from an EMBL/GenBank/DDBJ whole genome shotgun (WGS) entry which is preliminary data.</text>
</comment>
<dbReference type="Pfam" id="PF02515">
    <property type="entry name" value="CoA_transf_3"/>
    <property type="match status" value="1"/>
</dbReference>
<dbReference type="Proteomes" id="UP000620591">
    <property type="component" value="Unassembled WGS sequence"/>
</dbReference>